<name>A7SU97_NEMVE</name>
<evidence type="ECO:0000313" key="5">
    <source>
        <dbReference type="EMBL" id="EDO32739.1"/>
    </source>
</evidence>
<evidence type="ECO:0000256" key="1">
    <source>
        <dbReference type="ARBA" id="ARBA00022737"/>
    </source>
</evidence>
<feature type="non-terminal residue" evidence="5">
    <location>
        <position position="86"/>
    </location>
</feature>
<dbReference type="OMA" id="INMPAAN"/>
<evidence type="ECO:0000256" key="2">
    <source>
        <dbReference type="ARBA" id="ARBA00023157"/>
    </source>
</evidence>
<feature type="non-terminal residue" evidence="5">
    <location>
        <position position="1"/>
    </location>
</feature>
<proteinExistence type="predicted"/>
<organism evidence="5 6">
    <name type="scientific">Nematostella vectensis</name>
    <name type="common">Starlet sea anemone</name>
    <dbReference type="NCBI Taxonomy" id="45351"/>
    <lineage>
        <taxon>Eukaryota</taxon>
        <taxon>Metazoa</taxon>
        <taxon>Cnidaria</taxon>
        <taxon>Anthozoa</taxon>
        <taxon>Hexacorallia</taxon>
        <taxon>Actiniaria</taxon>
        <taxon>Edwardsiidae</taxon>
        <taxon>Nematostella</taxon>
    </lineage>
</organism>
<dbReference type="InterPro" id="IPR035914">
    <property type="entry name" value="Sperma_CUB_dom_sf"/>
</dbReference>
<protein>
    <recommendedName>
        <fullName evidence="4">CUB domain-containing protein</fullName>
    </recommendedName>
</protein>
<keyword evidence="1" id="KW-0677">Repeat</keyword>
<dbReference type="HOGENOM" id="CLU_103588_4_2_1"/>
<feature type="domain" description="CUB" evidence="4">
    <location>
        <begin position="1"/>
        <end position="86"/>
    </location>
</feature>
<dbReference type="CDD" id="cd00041">
    <property type="entry name" value="CUB"/>
    <property type="match status" value="1"/>
</dbReference>
<evidence type="ECO:0000256" key="3">
    <source>
        <dbReference type="PROSITE-ProRule" id="PRU00059"/>
    </source>
</evidence>
<dbReference type="InterPro" id="IPR000859">
    <property type="entry name" value="CUB_dom"/>
</dbReference>
<dbReference type="PhylomeDB" id="A7SU97"/>
<evidence type="ECO:0000313" key="6">
    <source>
        <dbReference type="Proteomes" id="UP000001593"/>
    </source>
</evidence>
<dbReference type="STRING" id="45351.A7SU97"/>
<dbReference type="SMART" id="SM00042">
    <property type="entry name" value="CUB"/>
    <property type="match status" value="1"/>
</dbReference>
<dbReference type="Pfam" id="PF00431">
    <property type="entry name" value="CUB"/>
    <property type="match status" value="1"/>
</dbReference>
<gene>
    <name evidence="5" type="ORF">NEMVEDRAFT_v1g47430</name>
</gene>
<dbReference type="EMBL" id="DS469809">
    <property type="protein sequence ID" value="EDO32739.1"/>
    <property type="molecule type" value="Genomic_DNA"/>
</dbReference>
<dbReference type="SUPFAM" id="SSF49854">
    <property type="entry name" value="Spermadhesin, CUB domain"/>
    <property type="match status" value="1"/>
</dbReference>
<dbReference type="Gene3D" id="2.60.120.290">
    <property type="entry name" value="Spermadhesin, CUB domain"/>
    <property type="match status" value="1"/>
</dbReference>
<keyword evidence="6" id="KW-1185">Reference proteome</keyword>
<accession>A7SU97</accession>
<comment type="caution">
    <text evidence="3">Lacks conserved residue(s) required for the propagation of feature annotation.</text>
</comment>
<evidence type="ECO:0000259" key="4">
    <source>
        <dbReference type="PROSITE" id="PS01180"/>
    </source>
</evidence>
<keyword evidence="2" id="KW-1015">Disulfide bond</keyword>
<reference evidence="5 6" key="1">
    <citation type="journal article" date="2007" name="Science">
        <title>Sea anemone genome reveals ancestral eumetazoan gene repertoire and genomic organization.</title>
        <authorList>
            <person name="Putnam N.H."/>
            <person name="Srivastava M."/>
            <person name="Hellsten U."/>
            <person name="Dirks B."/>
            <person name="Chapman J."/>
            <person name="Salamov A."/>
            <person name="Terry A."/>
            <person name="Shapiro H."/>
            <person name="Lindquist E."/>
            <person name="Kapitonov V.V."/>
            <person name="Jurka J."/>
            <person name="Genikhovich G."/>
            <person name="Grigoriev I.V."/>
            <person name="Lucas S.M."/>
            <person name="Steele R.E."/>
            <person name="Finnerty J.R."/>
            <person name="Technau U."/>
            <person name="Martindale M.Q."/>
            <person name="Rokhsar D.S."/>
        </authorList>
    </citation>
    <scope>NUCLEOTIDE SEQUENCE [LARGE SCALE GENOMIC DNA]</scope>
    <source>
        <strain evidence="6">CH2 X CH6</strain>
    </source>
</reference>
<dbReference type="PANTHER" id="PTHR24251:SF37">
    <property type="entry name" value="CUB DOMAIN-CONTAINING PROTEIN"/>
    <property type="match status" value="1"/>
</dbReference>
<dbReference type="Proteomes" id="UP000001593">
    <property type="component" value="Unassembled WGS sequence"/>
</dbReference>
<dbReference type="AlphaFoldDB" id="A7SU97"/>
<sequence length="86" mass="9222">GVISSSGFPSGYRNGSQCDWLINMPAANQITLNFTDVSLSKDQSCDDAYVDIFDGDNSTYPLLGRICGNSIPPPVVSSGNQMLIKF</sequence>
<dbReference type="PANTHER" id="PTHR24251">
    <property type="entry name" value="OVOCHYMASE-RELATED"/>
    <property type="match status" value="1"/>
</dbReference>
<dbReference type="InParanoid" id="A7SU97"/>
<dbReference type="eggNOG" id="KOG3714">
    <property type="taxonomic scope" value="Eukaryota"/>
</dbReference>
<dbReference type="PROSITE" id="PS01180">
    <property type="entry name" value="CUB"/>
    <property type="match status" value="1"/>
</dbReference>
<dbReference type="FunFam" id="2.60.120.290:FF:000005">
    <property type="entry name" value="Procollagen C-endopeptidase enhancer 1"/>
    <property type="match status" value="1"/>
</dbReference>